<feature type="signal peptide" evidence="1">
    <location>
        <begin position="1"/>
        <end position="29"/>
    </location>
</feature>
<dbReference type="EMBL" id="QNRK01000009">
    <property type="protein sequence ID" value="RBP14429.1"/>
    <property type="molecule type" value="Genomic_DNA"/>
</dbReference>
<comment type="caution">
    <text evidence="2">The sequence shown here is derived from an EMBL/GenBank/DDBJ whole genome shotgun (WGS) entry which is preliminary data.</text>
</comment>
<sequence length="303" mass="31104">MKIAHKGSGAAFGRILAVLLALTAGSTHAAVVTRSVTRSNCRAFSLIGCTDAGALNQTPVGARASFLGSPSIDGRLATFTTAFDAWDAANGKDWTLVDGGALSGVSVDATIAAGASDFAAGLSLVLFTLSGPGLASVADKLVWTQALVISYTPLRGALPGPIETLDTFDLSQDAAGDNPWFPKTCARPSAGASPAHGAFCGPIYPFQYGSTLSKDKLDGVALGTDFFYDAPQGVWPDARYQAITLLSEVDPATDTLTVFQGIEYGFTLSATPAPEPPSWALALAGFTAAALAGQRGRRRALSV</sequence>
<reference evidence="2 3" key="1">
    <citation type="submission" date="2018-06" db="EMBL/GenBank/DDBJ databases">
        <title>Genomic Encyclopedia of Type Strains, Phase IV (KMG-IV): sequencing the most valuable type-strain genomes for metagenomic binning, comparative biology and taxonomic classification.</title>
        <authorList>
            <person name="Goeker M."/>
        </authorList>
    </citation>
    <scope>NUCLEOTIDE SEQUENCE [LARGE SCALE GENOMIC DNA]</scope>
    <source>
        <strain evidence="2 3">DSM 24875</strain>
    </source>
</reference>
<accession>A0A366FL37</accession>
<evidence type="ECO:0000256" key="1">
    <source>
        <dbReference type="SAM" id="SignalP"/>
    </source>
</evidence>
<protein>
    <recommendedName>
        <fullName evidence="4">Secreted protein with PEP-CTERM sorting signal</fullName>
    </recommendedName>
</protein>
<gene>
    <name evidence="2" type="ORF">DFR50_109183</name>
</gene>
<dbReference type="Proteomes" id="UP000253529">
    <property type="component" value="Unassembled WGS sequence"/>
</dbReference>
<name>A0A366FL37_9HYPH</name>
<dbReference type="OrthoDB" id="8515371at2"/>
<proteinExistence type="predicted"/>
<evidence type="ECO:0000313" key="2">
    <source>
        <dbReference type="EMBL" id="RBP14429.1"/>
    </source>
</evidence>
<evidence type="ECO:0000313" key="3">
    <source>
        <dbReference type="Proteomes" id="UP000253529"/>
    </source>
</evidence>
<keyword evidence="1" id="KW-0732">Signal</keyword>
<organism evidence="2 3">
    <name type="scientific">Roseiarcus fermentans</name>
    <dbReference type="NCBI Taxonomy" id="1473586"/>
    <lineage>
        <taxon>Bacteria</taxon>
        <taxon>Pseudomonadati</taxon>
        <taxon>Pseudomonadota</taxon>
        <taxon>Alphaproteobacteria</taxon>
        <taxon>Hyphomicrobiales</taxon>
        <taxon>Roseiarcaceae</taxon>
        <taxon>Roseiarcus</taxon>
    </lineage>
</organism>
<feature type="chain" id="PRO_5016677276" description="Secreted protein with PEP-CTERM sorting signal" evidence="1">
    <location>
        <begin position="30"/>
        <end position="303"/>
    </location>
</feature>
<dbReference type="AlphaFoldDB" id="A0A366FL37"/>
<keyword evidence="3" id="KW-1185">Reference proteome</keyword>
<evidence type="ECO:0008006" key="4">
    <source>
        <dbReference type="Google" id="ProtNLM"/>
    </source>
</evidence>
<dbReference type="RefSeq" id="WP_113889103.1">
    <property type="nucleotide sequence ID" value="NZ_QNRK01000009.1"/>
</dbReference>